<evidence type="ECO:0000313" key="3">
    <source>
        <dbReference type="EMBL" id="MBC2603066.1"/>
    </source>
</evidence>
<feature type="domain" description="Circularly permuted ATP-grasp type 2" evidence="2">
    <location>
        <begin position="51"/>
        <end position="420"/>
    </location>
</feature>
<reference evidence="3 4" key="1">
    <citation type="submission" date="2020-07" db="EMBL/GenBank/DDBJ databases">
        <authorList>
            <person name="Feng X."/>
        </authorList>
    </citation>
    <scope>NUCLEOTIDE SEQUENCE [LARGE SCALE GENOMIC DNA]</scope>
    <source>
        <strain evidence="3 4">JCM14086</strain>
    </source>
</reference>
<organism evidence="3 4">
    <name type="scientific">Puniceicoccus vermicola</name>
    <dbReference type="NCBI Taxonomy" id="388746"/>
    <lineage>
        <taxon>Bacteria</taxon>
        <taxon>Pseudomonadati</taxon>
        <taxon>Verrucomicrobiota</taxon>
        <taxon>Opitutia</taxon>
        <taxon>Puniceicoccales</taxon>
        <taxon>Puniceicoccaceae</taxon>
        <taxon>Puniceicoccus</taxon>
    </lineage>
</organism>
<proteinExistence type="predicted"/>
<dbReference type="Pfam" id="PF04168">
    <property type="entry name" value="Alpha-E"/>
    <property type="match status" value="1"/>
</dbReference>
<dbReference type="RefSeq" id="WP_185693708.1">
    <property type="nucleotide sequence ID" value="NZ_JACHVA010000117.1"/>
</dbReference>
<gene>
    <name evidence="3" type="ORF">H5P30_14885</name>
</gene>
<dbReference type="AlphaFoldDB" id="A0A7X1E5E0"/>
<dbReference type="Pfam" id="PF14403">
    <property type="entry name" value="CP_ATPgrasp_2"/>
    <property type="match status" value="1"/>
</dbReference>
<feature type="domain" description="DUF403" evidence="1">
    <location>
        <begin position="467"/>
        <end position="802"/>
    </location>
</feature>
<dbReference type="Gene3D" id="3.40.50.11290">
    <property type="match status" value="1"/>
</dbReference>
<evidence type="ECO:0000259" key="1">
    <source>
        <dbReference type="Pfam" id="PF04168"/>
    </source>
</evidence>
<dbReference type="InterPro" id="IPR051680">
    <property type="entry name" value="ATP-dep_Glu-Cys_Ligase-2"/>
</dbReference>
<dbReference type="EMBL" id="JACHVA010000117">
    <property type="protein sequence ID" value="MBC2603066.1"/>
    <property type="molecule type" value="Genomic_DNA"/>
</dbReference>
<dbReference type="InterPro" id="IPR007296">
    <property type="entry name" value="DUF403"/>
</dbReference>
<protein>
    <submittedName>
        <fullName evidence="3">Circularly permuted type 2 ATP-grasp protein</fullName>
    </submittedName>
</protein>
<evidence type="ECO:0000259" key="2">
    <source>
        <dbReference type="Pfam" id="PF14403"/>
    </source>
</evidence>
<keyword evidence="4" id="KW-1185">Reference proteome</keyword>
<comment type="caution">
    <text evidence="3">The sequence shown here is derived from an EMBL/GenBank/DDBJ whole genome shotgun (WGS) entry which is preliminary data.</text>
</comment>
<accession>A0A7X1E5E0</accession>
<dbReference type="Proteomes" id="UP000525652">
    <property type="component" value="Unassembled WGS sequence"/>
</dbReference>
<name>A0A7X1E5E0_9BACT</name>
<dbReference type="PANTHER" id="PTHR34595">
    <property type="entry name" value="BLR5612 PROTEIN"/>
    <property type="match status" value="1"/>
</dbReference>
<dbReference type="InterPro" id="IPR025841">
    <property type="entry name" value="CP_ATPgrasp_2"/>
</dbReference>
<sequence length="808" mass="91473">MNLPVVAGGFPPDILTSRARGLKRIASEIRHHFSLASDEGNAGGWDLDIFPRLLSAPEWEQIRDGAVQRMEAFSRFTADVYGKQRIVSEGILPADVLLGVPGYYRELLGKGGPENFGFLFGAMDLIQGESGDWSVFENHFSFPPGISHVIQNRRMLAQAFPEVFEGHSVAPVAGFGSELVEALRGKKASRDQRIVLLTRGDTLRPHFDDSFLARHMGIVSARPADLIVRDGRVFLKTIDGLERVDVIMRKVETNAVDPITFVENPDRGVPGLVHCVRRGTVRVENVLGAEVADNRALLPFSDAIIRFYMNEEPILPTVETFHCFDRDQFEWVSSRPDEFLFDYVATPRVMISADDMGASNPQAVSSPLMKGPPEWTIARRKVKAARLPLWSDGGTAEAPFFLRIFGILRPRPVILPGGLSWQSGNANSIGFIGGMKDTWVIDERLGRATHQNNDLEEDLAPAILSAPSRVADGLYWMARYLERARNAAHQAGLLENIRLTELGPSDVNYYWPLWRGVAAAADFSQIADIEETPANFPRLFREFVGKAADPASVISSLYAARNNMDRIQEWVTPEMSDVFYQLIEEVEYALHRKGRLANRRNLDACLIVSREYSRFLGTMERTLSHDSVYRFWVLGSSIEWAIGSTLLLESIIPSRISMQKRHLEDDTDLTALLRLLGCLDAYRREYRSRAYLDRVIRLVWRNEDLPGSFLYNLFRIRDSLRAIEDDTPMHSNAPLRRRVSRMINRVENFPIEEVFPARMVHLDFGSGTDQVHAKTLRKVSSELEWLRKSLRSLHGQIEDRYFNHQVGR</sequence>
<evidence type="ECO:0000313" key="4">
    <source>
        <dbReference type="Proteomes" id="UP000525652"/>
    </source>
</evidence>
<dbReference type="PANTHER" id="PTHR34595:SF7">
    <property type="entry name" value="SLL1039 PROTEIN"/>
    <property type="match status" value="1"/>
</dbReference>
<dbReference type="SUPFAM" id="SSF56059">
    <property type="entry name" value="Glutathione synthetase ATP-binding domain-like"/>
    <property type="match status" value="1"/>
</dbReference>